<keyword evidence="13" id="KW-0496">Mitochondrion</keyword>
<organism evidence="18 19">
    <name type="scientific">Chrysochloris asiatica</name>
    <name type="common">Cape golden mole</name>
    <dbReference type="NCBI Taxonomy" id="185453"/>
    <lineage>
        <taxon>Eukaryota</taxon>
        <taxon>Metazoa</taxon>
        <taxon>Chordata</taxon>
        <taxon>Craniata</taxon>
        <taxon>Vertebrata</taxon>
        <taxon>Euteleostomi</taxon>
        <taxon>Mammalia</taxon>
        <taxon>Eutheria</taxon>
        <taxon>Afrotheria</taxon>
        <taxon>Chrysochloridae</taxon>
        <taxon>Chrysochlorinae</taxon>
        <taxon>Chrysochloris</taxon>
    </lineage>
</organism>
<dbReference type="GeneID" id="102833509"/>
<evidence type="ECO:0000256" key="9">
    <source>
        <dbReference type="ARBA" id="ARBA00022792"/>
    </source>
</evidence>
<keyword evidence="7" id="KW-0679">Respiratory chain</keyword>
<evidence type="ECO:0000256" key="2">
    <source>
        <dbReference type="ARBA" id="ARBA00004298"/>
    </source>
</evidence>
<keyword evidence="12" id="KW-1133">Transmembrane helix</keyword>
<keyword evidence="8" id="KW-0812">Transmembrane</keyword>
<evidence type="ECO:0000256" key="5">
    <source>
        <dbReference type="ARBA" id="ARBA00016767"/>
    </source>
</evidence>
<evidence type="ECO:0000256" key="7">
    <source>
        <dbReference type="ARBA" id="ARBA00022660"/>
    </source>
</evidence>
<evidence type="ECO:0000256" key="11">
    <source>
        <dbReference type="ARBA" id="ARBA00022982"/>
    </source>
</evidence>
<gene>
    <name evidence="19" type="primary">LOC102833509</name>
</gene>
<dbReference type="GO" id="GO:0005743">
    <property type="term" value="C:mitochondrial inner membrane"/>
    <property type="evidence" value="ECO:0007669"/>
    <property type="project" value="UniProtKB-SubCell"/>
</dbReference>
<evidence type="ECO:0000313" key="18">
    <source>
        <dbReference type="Proteomes" id="UP000504623"/>
    </source>
</evidence>
<comment type="subunit">
    <text evidence="4">Complex I is composed of 45 different subunits.</text>
</comment>
<dbReference type="AlphaFoldDB" id="A0A9B0TL43"/>
<dbReference type="GO" id="GO:0045271">
    <property type="term" value="C:respiratory chain complex I"/>
    <property type="evidence" value="ECO:0007669"/>
    <property type="project" value="InterPro"/>
</dbReference>
<evidence type="ECO:0000256" key="10">
    <source>
        <dbReference type="ARBA" id="ARBA00022946"/>
    </source>
</evidence>
<keyword evidence="17" id="KW-0732">Signal</keyword>
<comment type="similarity">
    <text evidence="3">Belongs to the complex I NDUFC1 subunit family.</text>
</comment>
<feature type="chain" id="PRO_5039590397" description="NADH dehydrogenase [ubiquinone] 1 subunit C1, mitochondrial" evidence="17">
    <location>
        <begin position="23"/>
        <end position="76"/>
    </location>
</feature>
<keyword evidence="11" id="KW-0249">Electron transport</keyword>
<evidence type="ECO:0000256" key="15">
    <source>
        <dbReference type="ARBA" id="ARBA00030166"/>
    </source>
</evidence>
<keyword evidence="9" id="KW-0999">Mitochondrion inner membrane</keyword>
<comment type="subcellular location">
    <subcellularLocation>
        <location evidence="2">Mitochondrion inner membrane</location>
        <topology evidence="2">Single-pass membrane protein</topology>
        <orientation evidence="2">Matrix side</orientation>
    </subcellularLocation>
</comment>
<dbReference type="InterPro" id="IPR026192">
    <property type="entry name" value="NDUFC1"/>
</dbReference>
<proteinExistence type="inferred from homology"/>
<evidence type="ECO:0000256" key="17">
    <source>
        <dbReference type="SAM" id="SignalP"/>
    </source>
</evidence>
<keyword evidence="6" id="KW-0813">Transport</keyword>
<evidence type="ECO:0000256" key="3">
    <source>
        <dbReference type="ARBA" id="ARBA00008713"/>
    </source>
</evidence>
<evidence type="ECO:0000256" key="12">
    <source>
        <dbReference type="ARBA" id="ARBA00022989"/>
    </source>
</evidence>
<protein>
    <recommendedName>
        <fullName evidence="5">NADH dehydrogenase [ubiquinone] 1 subunit C1, mitochondrial</fullName>
    </recommendedName>
    <alternativeName>
        <fullName evidence="15">Complex I-KFYI</fullName>
    </alternativeName>
    <alternativeName>
        <fullName evidence="16">NADH-ubiquinone oxidoreductase KFYI subunit</fullName>
    </alternativeName>
</protein>
<dbReference type="PANTHER" id="PTHR17097:SF0">
    <property type="entry name" value="NADH DEHYDROGENASE [UBIQUINONE] 1 SUBUNIT C1, MITOCHONDRIAL"/>
    <property type="match status" value="1"/>
</dbReference>
<evidence type="ECO:0000256" key="6">
    <source>
        <dbReference type="ARBA" id="ARBA00022448"/>
    </source>
</evidence>
<reference evidence="19" key="1">
    <citation type="submission" date="2025-08" db="UniProtKB">
        <authorList>
            <consortium name="RefSeq"/>
        </authorList>
    </citation>
    <scope>IDENTIFICATION</scope>
    <source>
        <tissue evidence="19">Spleen</tissue>
    </source>
</reference>
<dbReference type="PANTHER" id="PTHR17097">
    <property type="entry name" value="NADH-UBIQUINONE OXIDOREDUCTASE KFYI SUBUNIT"/>
    <property type="match status" value="1"/>
</dbReference>
<evidence type="ECO:0000256" key="13">
    <source>
        <dbReference type="ARBA" id="ARBA00023128"/>
    </source>
</evidence>
<dbReference type="Proteomes" id="UP000504623">
    <property type="component" value="Unplaced"/>
</dbReference>
<sequence length="76" mass="8836">MVLSAFLCPFSQLMTLVQLSSGLSVRSKFYVWEPPNTKPDWLKVRLTLGWSVFLWVCLINQHNENGFEHKRRNGLA</sequence>
<keyword evidence="18" id="KW-1185">Reference proteome</keyword>
<evidence type="ECO:0000313" key="19">
    <source>
        <dbReference type="RefSeq" id="XP_006862444.1"/>
    </source>
</evidence>
<feature type="signal peptide" evidence="17">
    <location>
        <begin position="1"/>
        <end position="22"/>
    </location>
</feature>
<evidence type="ECO:0000256" key="4">
    <source>
        <dbReference type="ARBA" id="ARBA00011533"/>
    </source>
</evidence>
<dbReference type="OrthoDB" id="9900059at2759"/>
<accession>A0A9B0TL43</accession>
<name>A0A9B0TL43_CHRAS</name>
<evidence type="ECO:0000256" key="1">
    <source>
        <dbReference type="ARBA" id="ARBA00003195"/>
    </source>
</evidence>
<comment type="function">
    <text evidence="1">Accessory subunit of the mitochondrial membrane respiratory chain NADH dehydrogenase (Complex I), that is believed not to be involved in catalysis. Complex I functions in the transfer of electrons from NADH to the respiratory chain. The immediate electron acceptor for the enzyme is believed to be ubiquinone.</text>
</comment>
<evidence type="ECO:0000256" key="16">
    <source>
        <dbReference type="ARBA" id="ARBA00032841"/>
    </source>
</evidence>
<dbReference type="Pfam" id="PF15088">
    <property type="entry name" value="NADH_dh_m_C1"/>
    <property type="match status" value="1"/>
</dbReference>
<evidence type="ECO:0000256" key="14">
    <source>
        <dbReference type="ARBA" id="ARBA00023136"/>
    </source>
</evidence>
<evidence type="ECO:0000256" key="8">
    <source>
        <dbReference type="ARBA" id="ARBA00022692"/>
    </source>
</evidence>
<keyword evidence="14" id="KW-0472">Membrane</keyword>
<dbReference type="RefSeq" id="XP_006862444.1">
    <property type="nucleotide sequence ID" value="XM_006862382.1"/>
</dbReference>
<keyword evidence="10" id="KW-0809">Transit peptide</keyword>